<sequence length="92" mass="10307">MSEYLRRIEAMDGFRIEKESPILDLRPGSSFDSRASDWLNAAQHLLDFAIADERDEDGRGGEELHLVLTARQADHLAMGLGIMAAHFRRPAA</sequence>
<evidence type="ECO:0000313" key="1">
    <source>
        <dbReference type="EMBL" id="MFC3326223.1"/>
    </source>
</evidence>
<name>A0ABV7MW94_9HYPH</name>
<dbReference type="EMBL" id="JBHRVD010000001">
    <property type="protein sequence ID" value="MFC3326223.1"/>
    <property type="molecule type" value="Genomic_DNA"/>
</dbReference>
<dbReference type="Proteomes" id="UP001595648">
    <property type="component" value="Unassembled WGS sequence"/>
</dbReference>
<keyword evidence="2" id="KW-1185">Reference proteome</keyword>
<comment type="caution">
    <text evidence="1">The sequence shown here is derived from an EMBL/GenBank/DDBJ whole genome shotgun (WGS) entry which is preliminary data.</text>
</comment>
<proteinExistence type="predicted"/>
<dbReference type="RefSeq" id="WP_378984900.1">
    <property type="nucleotide sequence ID" value="NZ_JBHRVD010000001.1"/>
</dbReference>
<reference evidence="2" key="1">
    <citation type="journal article" date="2019" name="Int. J. Syst. Evol. Microbiol.">
        <title>The Global Catalogue of Microorganisms (GCM) 10K type strain sequencing project: providing services to taxonomists for standard genome sequencing and annotation.</title>
        <authorList>
            <consortium name="The Broad Institute Genomics Platform"/>
            <consortium name="The Broad Institute Genome Sequencing Center for Infectious Disease"/>
            <person name="Wu L."/>
            <person name="Ma J."/>
        </authorList>
    </citation>
    <scope>NUCLEOTIDE SEQUENCE [LARGE SCALE GENOMIC DNA]</scope>
    <source>
        <strain evidence="2">ICMP 19515</strain>
    </source>
</reference>
<accession>A0ABV7MW94</accession>
<evidence type="ECO:0008006" key="3">
    <source>
        <dbReference type="Google" id="ProtNLM"/>
    </source>
</evidence>
<protein>
    <recommendedName>
        <fullName evidence="3">DUF3768 domain-containing protein</fullName>
    </recommendedName>
</protein>
<evidence type="ECO:0000313" key="2">
    <source>
        <dbReference type="Proteomes" id="UP001595648"/>
    </source>
</evidence>
<organism evidence="1 2">
    <name type="scientific">Mesorhizobium cantuariense</name>
    <dbReference type="NCBI Taxonomy" id="1300275"/>
    <lineage>
        <taxon>Bacteria</taxon>
        <taxon>Pseudomonadati</taxon>
        <taxon>Pseudomonadota</taxon>
        <taxon>Alphaproteobacteria</taxon>
        <taxon>Hyphomicrobiales</taxon>
        <taxon>Phyllobacteriaceae</taxon>
        <taxon>Mesorhizobium</taxon>
    </lineage>
</organism>
<gene>
    <name evidence="1" type="ORF">ACFOJ9_31400</name>
</gene>